<dbReference type="InterPro" id="IPR003877">
    <property type="entry name" value="SPRY_dom"/>
</dbReference>
<dbReference type="InterPro" id="IPR050618">
    <property type="entry name" value="Ubq-SigPath_Reg"/>
</dbReference>
<dbReference type="PANTHER" id="PTHR12864">
    <property type="entry name" value="RAN BINDING PROTEIN 9-RELATED"/>
    <property type="match status" value="1"/>
</dbReference>
<feature type="compositionally biased region" description="Low complexity" evidence="2">
    <location>
        <begin position="622"/>
        <end position="631"/>
    </location>
</feature>
<dbReference type="InterPro" id="IPR001870">
    <property type="entry name" value="B30.2/SPRY"/>
</dbReference>
<dbReference type="InterPro" id="IPR013320">
    <property type="entry name" value="ConA-like_dom_sf"/>
</dbReference>
<organism evidence="4 5">
    <name type="scientific">Globodera rostochiensis</name>
    <name type="common">Golden nematode worm</name>
    <name type="synonym">Heterodera rostochiensis</name>
    <dbReference type="NCBI Taxonomy" id="31243"/>
    <lineage>
        <taxon>Eukaryota</taxon>
        <taxon>Metazoa</taxon>
        <taxon>Ecdysozoa</taxon>
        <taxon>Nematoda</taxon>
        <taxon>Chromadorea</taxon>
        <taxon>Rhabditida</taxon>
        <taxon>Tylenchina</taxon>
        <taxon>Tylenchomorpha</taxon>
        <taxon>Tylenchoidea</taxon>
        <taxon>Heteroderidae</taxon>
        <taxon>Heteroderinae</taxon>
        <taxon>Globodera</taxon>
    </lineage>
</organism>
<dbReference type="CDD" id="cd12885">
    <property type="entry name" value="SPRY_RanBP_like"/>
    <property type="match status" value="1"/>
</dbReference>
<sequence length="655" mass="73107">MLFLTEPINGDITNQNPSEELRLLRARIVQLERQQTINPPASSSAGFDLVAQNGKRRRIEGSDQGGSKETQELVSKKLEQMEEWKTITKLEFENKALRAELAHQKLLNAHNALHTKMEEYQNKQQQTIDGLTKKLTVSIDQFSLKHQEHEKLLNAYNNLIEEMKEKRKLDKKEINDKISCLNGDQQKLSVGQRNEMRLEMNESLSCVQARVGAKLEKQKVSNANKIVKLKAYQEEQKQNISDLQKTVADVLNGKGIPQQNRWDSAACHDKLTLSEPDRLIVEITEKDKWAWRSVLAEQPIEKNCGIFYYEVKILVDGDGIHIGLGTEQMPLNKWVGSYKGTYAYGDDGTFWGHAFKGCSLATNGRPYIDGKPCFGAGDVIGCGVDLATRQIIYTKNGKRLGTVNLFVDSADELFPCVTLADSGDKIVAYFGPKIRSTELTHYKIFINEVFRCCWSFNPCEIVFMSALTNKVRLRNAFAKMADIASSQKLQLLLTPVHRQSDGGRPQAEVGSDSPGQSPNGAPLAKVFKEGGGGRLSSGSVESTQKRTIKIETLSGKAVSLAKGAVEALTNASKKRHTTKFACGRRGCASWKWFFPHHHAHHSTHWSSRSKQEERKKATTATEMESVEAAVGEEGGEMKQQSAKQLPTDQKTARSA</sequence>
<feature type="region of interest" description="Disordered" evidence="2">
    <location>
        <begin position="599"/>
        <end position="655"/>
    </location>
</feature>
<accession>A0A914I161</accession>
<dbReference type="Pfam" id="PF00622">
    <property type="entry name" value="SPRY"/>
    <property type="match status" value="1"/>
</dbReference>
<evidence type="ECO:0000256" key="1">
    <source>
        <dbReference type="SAM" id="Coils"/>
    </source>
</evidence>
<proteinExistence type="predicted"/>
<keyword evidence="4" id="KW-1185">Reference proteome</keyword>
<evidence type="ECO:0000259" key="3">
    <source>
        <dbReference type="PROSITE" id="PS50188"/>
    </source>
</evidence>
<evidence type="ECO:0000313" key="4">
    <source>
        <dbReference type="Proteomes" id="UP000887572"/>
    </source>
</evidence>
<evidence type="ECO:0000313" key="5">
    <source>
        <dbReference type="WBParaSite" id="Gr19_v10_g5916.t1"/>
    </source>
</evidence>
<protein>
    <submittedName>
        <fullName evidence="5">B30.2/SPRY domain-containing protein</fullName>
    </submittedName>
</protein>
<feature type="domain" description="B30.2/SPRY" evidence="3">
    <location>
        <begin position="238"/>
        <end position="435"/>
    </location>
</feature>
<dbReference type="Proteomes" id="UP000887572">
    <property type="component" value="Unplaced"/>
</dbReference>
<dbReference type="SMART" id="SM00449">
    <property type="entry name" value="SPRY"/>
    <property type="match status" value="1"/>
</dbReference>
<dbReference type="AlphaFoldDB" id="A0A914I161"/>
<dbReference type="PROSITE" id="PS50188">
    <property type="entry name" value="B302_SPRY"/>
    <property type="match status" value="1"/>
</dbReference>
<feature type="compositionally biased region" description="Polar residues" evidence="2">
    <location>
        <begin position="638"/>
        <end position="655"/>
    </location>
</feature>
<evidence type="ECO:0000256" key="2">
    <source>
        <dbReference type="SAM" id="MobiDB-lite"/>
    </source>
</evidence>
<name>A0A914I161_GLORO</name>
<dbReference type="InterPro" id="IPR044736">
    <property type="entry name" value="Gid1/RanBPM/SPLA_SPRY"/>
</dbReference>
<dbReference type="SUPFAM" id="SSF49899">
    <property type="entry name" value="Concanavalin A-like lectins/glucanases"/>
    <property type="match status" value="1"/>
</dbReference>
<dbReference type="InterPro" id="IPR043136">
    <property type="entry name" value="B30.2/SPRY_sf"/>
</dbReference>
<dbReference type="Gene3D" id="2.60.120.920">
    <property type="match status" value="1"/>
</dbReference>
<feature type="coiled-coil region" evidence="1">
    <location>
        <begin position="103"/>
        <end position="173"/>
    </location>
</feature>
<reference evidence="5" key="1">
    <citation type="submission" date="2022-11" db="UniProtKB">
        <authorList>
            <consortium name="WormBaseParasite"/>
        </authorList>
    </citation>
    <scope>IDENTIFICATION</scope>
</reference>
<keyword evidence="1" id="KW-0175">Coiled coil</keyword>
<dbReference type="WBParaSite" id="Gr19_v10_g5916.t1">
    <property type="protein sequence ID" value="Gr19_v10_g5916.t1"/>
    <property type="gene ID" value="Gr19_v10_g5916"/>
</dbReference>
<feature type="region of interest" description="Disordered" evidence="2">
    <location>
        <begin position="499"/>
        <end position="540"/>
    </location>
</feature>